<gene>
    <name evidence="2" type="ORF">EYF80_055882</name>
</gene>
<evidence type="ECO:0000313" key="2">
    <source>
        <dbReference type="EMBL" id="TNN33950.1"/>
    </source>
</evidence>
<organism evidence="2 3">
    <name type="scientific">Liparis tanakae</name>
    <name type="common">Tanaka's snailfish</name>
    <dbReference type="NCBI Taxonomy" id="230148"/>
    <lineage>
        <taxon>Eukaryota</taxon>
        <taxon>Metazoa</taxon>
        <taxon>Chordata</taxon>
        <taxon>Craniata</taxon>
        <taxon>Vertebrata</taxon>
        <taxon>Euteleostomi</taxon>
        <taxon>Actinopterygii</taxon>
        <taxon>Neopterygii</taxon>
        <taxon>Teleostei</taxon>
        <taxon>Neoteleostei</taxon>
        <taxon>Acanthomorphata</taxon>
        <taxon>Eupercaria</taxon>
        <taxon>Perciformes</taxon>
        <taxon>Cottioidei</taxon>
        <taxon>Cottales</taxon>
        <taxon>Liparidae</taxon>
        <taxon>Liparis</taxon>
    </lineage>
</organism>
<evidence type="ECO:0000313" key="3">
    <source>
        <dbReference type="Proteomes" id="UP000314294"/>
    </source>
</evidence>
<dbReference type="EMBL" id="SRLO01002079">
    <property type="protein sequence ID" value="TNN33950.1"/>
    <property type="molecule type" value="Genomic_DNA"/>
</dbReference>
<feature type="compositionally biased region" description="Basic and acidic residues" evidence="1">
    <location>
        <begin position="160"/>
        <end position="170"/>
    </location>
</feature>
<feature type="compositionally biased region" description="Polar residues" evidence="1">
    <location>
        <begin position="175"/>
        <end position="191"/>
    </location>
</feature>
<name>A0A4Z2EZD2_9TELE</name>
<keyword evidence="3" id="KW-1185">Reference proteome</keyword>
<proteinExistence type="predicted"/>
<protein>
    <submittedName>
        <fullName evidence="2">Uncharacterized protein</fullName>
    </submittedName>
</protein>
<reference evidence="2 3" key="1">
    <citation type="submission" date="2019-03" db="EMBL/GenBank/DDBJ databases">
        <title>First draft genome of Liparis tanakae, snailfish: a comprehensive survey of snailfish specific genes.</title>
        <authorList>
            <person name="Kim W."/>
            <person name="Song I."/>
            <person name="Jeong J.-H."/>
            <person name="Kim D."/>
            <person name="Kim S."/>
            <person name="Ryu S."/>
            <person name="Song J.Y."/>
            <person name="Lee S.K."/>
        </authorList>
    </citation>
    <scope>NUCLEOTIDE SEQUENCE [LARGE SCALE GENOMIC DNA]</scope>
    <source>
        <tissue evidence="2">Muscle</tissue>
    </source>
</reference>
<evidence type="ECO:0000256" key="1">
    <source>
        <dbReference type="SAM" id="MobiDB-lite"/>
    </source>
</evidence>
<comment type="caution">
    <text evidence="2">The sequence shown here is derived from an EMBL/GenBank/DDBJ whole genome shotgun (WGS) entry which is preliminary data.</text>
</comment>
<feature type="region of interest" description="Disordered" evidence="1">
    <location>
        <begin position="155"/>
        <end position="203"/>
    </location>
</feature>
<dbReference type="AlphaFoldDB" id="A0A4Z2EZD2"/>
<dbReference type="Proteomes" id="UP000314294">
    <property type="component" value="Unassembled WGS sequence"/>
</dbReference>
<sequence length="203" mass="21422">MTADVGKARAAPLPACVGVVTGPGAAAVGALTPLTPLTPGDAAAAAVGFCRDGAGGTSALPLADRLWFLWAVCSSAPSSCRRPSDSRWACGRLLTGQPGVLAQRRRTHCPPRLHTALQPGVRQQASQHVAPPRPLASECQPRLMTLLQCIPSTPPVTRHRLADTPGRRAGEGNTMGETSRFTTRKTQTSLEEQNHRKVQRRSG</sequence>
<accession>A0A4Z2EZD2</accession>